<name>A0ABT7EEU0_9GAMM</name>
<keyword evidence="2" id="KW-1185">Reference proteome</keyword>
<organism evidence="1 2">
    <name type="scientific">Pseudoalteromonas obscura</name>
    <dbReference type="NCBI Taxonomy" id="3048491"/>
    <lineage>
        <taxon>Bacteria</taxon>
        <taxon>Pseudomonadati</taxon>
        <taxon>Pseudomonadota</taxon>
        <taxon>Gammaproteobacteria</taxon>
        <taxon>Alteromonadales</taxon>
        <taxon>Pseudoalteromonadaceae</taxon>
        <taxon>Pseudoalteromonas</taxon>
    </lineage>
</organism>
<reference evidence="1 2" key="1">
    <citation type="submission" date="2023-05" db="EMBL/GenBank/DDBJ databases">
        <title>Pseudoalteromonas ardens sp. nov., Pseudoalteromonas obscura sp. nov., and Pseudoalteromonas umbrosa sp. nov., isolated from the coral Montipora capitata.</title>
        <authorList>
            <person name="Thomas E.M."/>
            <person name="Smith E.M."/>
            <person name="Papke E."/>
            <person name="Shlafstein M.D."/>
            <person name="Oline D.K."/>
            <person name="Videau P."/>
            <person name="Saw J.H."/>
            <person name="Strangman W.K."/>
            <person name="Ushijima B."/>
        </authorList>
    </citation>
    <scope>NUCLEOTIDE SEQUENCE [LARGE SCALE GENOMIC DNA]</scope>
    <source>
        <strain evidence="1 2">P94</strain>
    </source>
</reference>
<protein>
    <submittedName>
        <fullName evidence="1">Uncharacterized protein</fullName>
    </submittedName>
</protein>
<accession>A0ABT7EEU0</accession>
<gene>
    <name evidence="1" type="ORF">QNM18_01810</name>
</gene>
<sequence>MKPDYEEIRGVCCMVVRERGKFFVNYDSGAHGSGVTVKEITEQDFNAVKSGKLKIENIIDKYRFQ</sequence>
<dbReference type="EMBL" id="JASJUT010000001">
    <property type="protein sequence ID" value="MDK2593799.1"/>
    <property type="molecule type" value="Genomic_DNA"/>
</dbReference>
<proteinExistence type="predicted"/>
<evidence type="ECO:0000313" key="1">
    <source>
        <dbReference type="EMBL" id="MDK2593799.1"/>
    </source>
</evidence>
<dbReference type="RefSeq" id="WP_239426583.1">
    <property type="nucleotide sequence ID" value="NZ_JASJUT010000001.1"/>
</dbReference>
<evidence type="ECO:0000313" key="2">
    <source>
        <dbReference type="Proteomes" id="UP001231915"/>
    </source>
</evidence>
<dbReference type="Proteomes" id="UP001231915">
    <property type="component" value="Unassembled WGS sequence"/>
</dbReference>
<comment type="caution">
    <text evidence="1">The sequence shown here is derived from an EMBL/GenBank/DDBJ whole genome shotgun (WGS) entry which is preliminary data.</text>
</comment>